<organism evidence="1 2">
    <name type="scientific">Serratia quinivorans</name>
    <dbReference type="NCBI Taxonomy" id="137545"/>
    <lineage>
        <taxon>Bacteria</taxon>
        <taxon>Pseudomonadati</taxon>
        <taxon>Pseudomonadota</taxon>
        <taxon>Gammaproteobacteria</taxon>
        <taxon>Enterobacterales</taxon>
        <taxon>Yersiniaceae</taxon>
        <taxon>Serratia</taxon>
    </lineage>
</organism>
<protein>
    <submittedName>
        <fullName evidence="1">Uncharacterized protein</fullName>
    </submittedName>
</protein>
<proteinExistence type="predicted"/>
<sequence length="32" mass="3807">MGNYLIVLIKYWVAAEELKGDYYFIFNNTNCT</sequence>
<dbReference type="EMBL" id="UGYN01000002">
    <property type="protein sequence ID" value="SUI73710.1"/>
    <property type="molecule type" value="Genomic_DNA"/>
</dbReference>
<reference evidence="1 2" key="1">
    <citation type="submission" date="2018-06" db="EMBL/GenBank/DDBJ databases">
        <authorList>
            <consortium name="Pathogen Informatics"/>
            <person name="Doyle S."/>
        </authorList>
    </citation>
    <scope>NUCLEOTIDE SEQUENCE [LARGE SCALE GENOMIC DNA]</scope>
    <source>
        <strain evidence="1 2">NCTC11544</strain>
    </source>
</reference>
<dbReference type="AlphaFoldDB" id="A0A380A427"/>
<gene>
    <name evidence="1" type="ORF">NCTC11544_03379</name>
</gene>
<dbReference type="Proteomes" id="UP000255529">
    <property type="component" value="Unassembled WGS sequence"/>
</dbReference>
<evidence type="ECO:0000313" key="1">
    <source>
        <dbReference type="EMBL" id="SUI73710.1"/>
    </source>
</evidence>
<name>A0A380A427_9GAMM</name>
<evidence type="ECO:0000313" key="2">
    <source>
        <dbReference type="Proteomes" id="UP000255529"/>
    </source>
</evidence>
<accession>A0A380A427</accession>